<evidence type="ECO:0000313" key="5">
    <source>
        <dbReference type="Proteomes" id="UP001222027"/>
    </source>
</evidence>
<protein>
    <recommendedName>
        <fullName evidence="3">GRAM domain-containing protein</fullName>
    </recommendedName>
</protein>
<evidence type="ECO:0000256" key="2">
    <source>
        <dbReference type="SAM" id="MobiDB-lite"/>
    </source>
</evidence>
<comment type="caution">
    <text evidence="4">The sequence shown here is derived from an EMBL/GenBank/DDBJ whole genome shotgun (WGS) entry which is preliminary data.</text>
</comment>
<organism evidence="4 5">
    <name type="scientific">Ensete ventricosum</name>
    <name type="common">Abyssinian banana</name>
    <name type="synonym">Musa ensete</name>
    <dbReference type="NCBI Taxonomy" id="4639"/>
    <lineage>
        <taxon>Eukaryota</taxon>
        <taxon>Viridiplantae</taxon>
        <taxon>Streptophyta</taxon>
        <taxon>Embryophyta</taxon>
        <taxon>Tracheophyta</taxon>
        <taxon>Spermatophyta</taxon>
        <taxon>Magnoliopsida</taxon>
        <taxon>Liliopsida</taxon>
        <taxon>Zingiberales</taxon>
        <taxon>Musaceae</taxon>
        <taxon>Ensete</taxon>
    </lineage>
</organism>
<feature type="domain" description="GRAM" evidence="3">
    <location>
        <begin position="156"/>
        <end position="233"/>
    </location>
</feature>
<name>A0AAV8QPZ7_ENSVE</name>
<sequence>MDPGVEHAGKAVSDGERSPEAAPHTDLRTEDPAPPPPPRPPLPNSDVPQPHQQPTESLTPQLAREAPPAASATPPVSNPYALPSPAANSSSYQSTVETVKNVLKRWGSKVGETAKKAEDLTRNTWQHLNTGPSFVEATMGRIAQGTKAIAEGGYDKIFQQTFDTLSEEKLREYHACYLSTSAGPVMGVIYLSTAKLAFCSDNPLPYKIGDQTEWSHYKVVVPLNHIRAVNPSVNRMKTAEKYIQVVSIDNHEFWFMGFLNYDSAVKILQEALPGGLPLSSASFLRVDADNNFAQKSKELCSSFFCRSIMITGRNLSVDCDKNERRGSRFTPRCFKIRRHKKRSDVSKYIEDKNATVHHRQGRSHCTAWRIRGFQLLFPDMIT</sequence>
<evidence type="ECO:0000256" key="1">
    <source>
        <dbReference type="ARBA" id="ARBA00009414"/>
    </source>
</evidence>
<comment type="similarity">
    <text evidence="1">Belongs to the GEM family.</text>
</comment>
<gene>
    <name evidence="4" type="ORF">OPV22_022064</name>
</gene>
<feature type="compositionally biased region" description="Pro residues" evidence="2">
    <location>
        <begin position="32"/>
        <end position="43"/>
    </location>
</feature>
<reference evidence="4 5" key="1">
    <citation type="submission" date="2022-12" db="EMBL/GenBank/DDBJ databases">
        <title>Chromosome-scale assembly of the Ensete ventricosum genome.</title>
        <authorList>
            <person name="Dussert Y."/>
            <person name="Stocks J."/>
            <person name="Wendawek A."/>
            <person name="Woldeyes F."/>
            <person name="Nichols R.A."/>
            <person name="Borrell J.S."/>
        </authorList>
    </citation>
    <scope>NUCLEOTIDE SEQUENCE [LARGE SCALE GENOMIC DNA]</scope>
    <source>
        <strain evidence="5">cv. Maze</strain>
        <tissue evidence="4">Seeds</tissue>
    </source>
</reference>
<dbReference type="PANTHER" id="PTHR31969">
    <property type="entry name" value="GEM-LIKE PROTEIN 2"/>
    <property type="match status" value="1"/>
</dbReference>
<feature type="compositionally biased region" description="Basic and acidic residues" evidence="2">
    <location>
        <begin position="1"/>
        <end position="31"/>
    </location>
</feature>
<keyword evidence="5" id="KW-1185">Reference proteome</keyword>
<evidence type="ECO:0000313" key="4">
    <source>
        <dbReference type="EMBL" id="KAJ8478337.1"/>
    </source>
</evidence>
<dbReference type="InterPro" id="IPR004182">
    <property type="entry name" value="GRAM"/>
</dbReference>
<feature type="compositionally biased region" description="Polar residues" evidence="2">
    <location>
        <begin position="46"/>
        <end position="60"/>
    </location>
</feature>
<dbReference type="Pfam" id="PF02893">
    <property type="entry name" value="GRAM"/>
    <property type="match status" value="1"/>
</dbReference>
<dbReference type="AlphaFoldDB" id="A0AAV8QPZ7"/>
<proteinExistence type="inferred from homology"/>
<dbReference type="Proteomes" id="UP001222027">
    <property type="component" value="Unassembled WGS sequence"/>
</dbReference>
<feature type="compositionally biased region" description="Low complexity" evidence="2">
    <location>
        <begin position="66"/>
        <end position="75"/>
    </location>
</feature>
<dbReference type="CDD" id="cd13222">
    <property type="entry name" value="PH-GRAM_GEM"/>
    <property type="match status" value="1"/>
</dbReference>
<dbReference type="EMBL" id="JAQQAF010000006">
    <property type="protein sequence ID" value="KAJ8478337.1"/>
    <property type="molecule type" value="Genomic_DNA"/>
</dbReference>
<evidence type="ECO:0000259" key="3">
    <source>
        <dbReference type="SMART" id="SM00568"/>
    </source>
</evidence>
<accession>A0AAV8QPZ7</accession>
<feature type="region of interest" description="Disordered" evidence="2">
    <location>
        <begin position="1"/>
        <end position="93"/>
    </location>
</feature>
<dbReference type="Gene3D" id="2.30.29.30">
    <property type="entry name" value="Pleckstrin-homology domain (PH domain)/Phosphotyrosine-binding domain (PTB)"/>
    <property type="match status" value="1"/>
</dbReference>
<dbReference type="SMART" id="SM00568">
    <property type="entry name" value="GRAM"/>
    <property type="match status" value="1"/>
</dbReference>
<dbReference type="InterPro" id="IPR011993">
    <property type="entry name" value="PH-like_dom_sf"/>
</dbReference>
<dbReference type="InterPro" id="IPR037848">
    <property type="entry name" value="GEM-like"/>
</dbReference>